<reference evidence="3" key="1">
    <citation type="journal article" date="2022" name="Int. J. Mol. Sci.">
        <title>Draft Genome of Tanacetum Coccineum: Genomic Comparison of Closely Related Tanacetum-Family Plants.</title>
        <authorList>
            <person name="Yamashiro T."/>
            <person name="Shiraishi A."/>
            <person name="Nakayama K."/>
            <person name="Satake H."/>
        </authorList>
    </citation>
    <scope>NUCLEOTIDE SEQUENCE</scope>
</reference>
<gene>
    <name evidence="3" type="ORF">Tco_0625755</name>
</gene>
<accession>A0ABQ4WHM6</accession>
<dbReference type="Pfam" id="PF07727">
    <property type="entry name" value="RVT_2"/>
    <property type="match status" value="1"/>
</dbReference>
<evidence type="ECO:0000313" key="4">
    <source>
        <dbReference type="Proteomes" id="UP001151760"/>
    </source>
</evidence>
<keyword evidence="1" id="KW-0175">Coiled coil</keyword>
<dbReference type="InterPro" id="IPR013103">
    <property type="entry name" value="RVT_2"/>
</dbReference>
<reference evidence="3" key="2">
    <citation type="submission" date="2022-01" db="EMBL/GenBank/DDBJ databases">
        <authorList>
            <person name="Yamashiro T."/>
            <person name="Shiraishi A."/>
            <person name="Satake H."/>
            <person name="Nakayama K."/>
        </authorList>
    </citation>
    <scope>NUCLEOTIDE SEQUENCE</scope>
</reference>
<proteinExistence type="predicted"/>
<feature type="coiled-coil region" evidence="1">
    <location>
        <begin position="260"/>
        <end position="287"/>
    </location>
</feature>
<evidence type="ECO:0000313" key="3">
    <source>
        <dbReference type="EMBL" id="GJS52393.1"/>
    </source>
</evidence>
<keyword evidence="4" id="KW-1185">Reference proteome</keyword>
<name>A0ABQ4WHM6_9ASTR</name>
<feature type="domain" description="Reverse transcriptase Ty1/copia-type" evidence="2">
    <location>
        <begin position="137"/>
        <end position="183"/>
    </location>
</feature>
<evidence type="ECO:0000256" key="1">
    <source>
        <dbReference type="SAM" id="Coils"/>
    </source>
</evidence>
<sequence length="325" mass="37073">MISTLLNRKDDEYLHPYEPSQMYQVDRNIVQYIEPYEKPEPIVTEVDVSLDQVDQADQTDQMDQDDLNNQNSNPRAGMLNRSIAKELSAALSHEYLFVDFLSEEEPKNVFEALKHPGWVDAMQEEPNQFARLKSGYCALLNAKLKEEVYVQQPPSLERSEFPNHVCKLDKALYGLKQAPRAWSYNSLMSIISASSCPHRSYKGVKGIQLIILLLSYFAHQQPTNPEKEKVIKENSDSIASLRSEAASLKVKGSSDAGKQVQKAHTRAHELENQVENLQLELGVMASLREVLETRTKEIEKRMLEVDPQIQGAEVALFRLYARNPR</sequence>
<dbReference type="PANTHER" id="PTHR34360">
    <property type="entry name" value="OS08G0519400 PROTEIN"/>
    <property type="match status" value="1"/>
</dbReference>
<dbReference type="EMBL" id="BQNB010008653">
    <property type="protein sequence ID" value="GJS52393.1"/>
    <property type="molecule type" value="Genomic_DNA"/>
</dbReference>
<comment type="caution">
    <text evidence="3">The sequence shown here is derived from an EMBL/GenBank/DDBJ whole genome shotgun (WGS) entry which is preliminary data.</text>
</comment>
<dbReference type="Proteomes" id="UP001151760">
    <property type="component" value="Unassembled WGS sequence"/>
</dbReference>
<evidence type="ECO:0000259" key="2">
    <source>
        <dbReference type="Pfam" id="PF07727"/>
    </source>
</evidence>
<protein>
    <submittedName>
        <fullName evidence="3">Retrovirus-related pol polyprotein from transposon TNT 1-94</fullName>
    </submittedName>
</protein>
<dbReference type="PANTHER" id="PTHR34360:SF1">
    <property type="entry name" value="OS08G0519400 PROTEIN"/>
    <property type="match status" value="1"/>
</dbReference>
<organism evidence="3 4">
    <name type="scientific">Tanacetum coccineum</name>
    <dbReference type="NCBI Taxonomy" id="301880"/>
    <lineage>
        <taxon>Eukaryota</taxon>
        <taxon>Viridiplantae</taxon>
        <taxon>Streptophyta</taxon>
        <taxon>Embryophyta</taxon>
        <taxon>Tracheophyta</taxon>
        <taxon>Spermatophyta</taxon>
        <taxon>Magnoliopsida</taxon>
        <taxon>eudicotyledons</taxon>
        <taxon>Gunneridae</taxon>
        <taxon>Pentapetalae</taxon>
        <taxon>asterids</taxon>
        <taxon>campanulids</taxon>
        <taxon>Asterales</taxon>
        <taxon>Asteraceae</taxon>
        <taxon>Asteroideae</taxon>
        <taxon>Anthemideae</taxon>
        <taxon>Anthemidinae</taxon>
        <taxon>Tanacetum</taxon>
    </lineage>
</organism>